<reference evidence="8" key="1">
    <citation type="submission" date="2023-08" db="EMBL/GenBank/DDBJ databases">
        <authorList>
            <person name="Chen Y."/>
            <person name="Shah S."/>
            <person name="Dougan E. K."/>
            <person name="Thang M."/>
            <person name="Chan C."/>
        </authorList>
    </citation>
    <scope>NUCLEOTIDE SEQUENCE</scope>
</reference>
<dbReference type="SUPFAM" id="SSF54534">
    <property type="entry name" value="FKBP-like"/>
    <property type="match status" value="1"/>
</dbReference>
<dbReference type="Proteomes" id="UP001178507">
    <property type="component" value="Unassembled WGS sequence"/>
</dbReference>
<organism evidence="8 9">
    <name type="scientific">Effrenium voratum</name>
    <dbReference type="NCBI Taxonomy" id="2562239"/>
    <lineage>
        <taxon>Eukaryota</taxon>
        <taxon>Sar</taxon>
        <taxon>Alveolata</taxon>
        <taxon>Dinophyceae</taxon>
        <taxon>Suessiales</taxon>
        <taxon>Symbiodiniaceae</taxon>
        <taxon>Effrenium</taxon>
    </lineage>
</organism>
<keyword evidence="3 5" id="KW-0697">Rotamase</keyword>
<comment type="similarity">
    <text evidence="2">Belongs to the PpiC/parvulin rotamase family. PIN4 subfamily.</text>
</comment>
<dbReference type="PROSITE" id="PS01096">
    <property type="entry name" value="PPIC_PPIASE_1"/>
    <property type="match status" value="1"/>
</dbReference>
<dbReference type="GO" id="GO:0003677">
    <property type="term" value="F:DNA binding"/>
    <property type="evidence" value="ECO:0007669"/>
    <property type="project" value="InterPro"/>
</dbReference>
<sequence length="262" mass="28531">MSEAVAAKTWGEQVAAHKSALLALRARLQNVKSQLPRAQAALSDTATCLSRATAAVEEWSESRSEALMLSARTLTSIQEQLAAAKEALEASAFERGDKSMPMMRLSNGKPAVDFSPFTRARWEAERRKGESMLASEGDGVKVYLQDVPKPFPEEKACSQVRGRHVLVNNAEKAKKIYLEMSVTGTADRGGFLRHASCATFASLASERSECPSARQGGDLGWISKDPNPSKLNQVALHCPRSACSPPFKSGSGFHLFFCEERR</sequence>
<evidence type="ECO:0000256" key="3">
    <source>
        <dbReference type="ARBA" id="ARBA00023110"/>
    </source>
</evidence>
<dbReference type="Gene3D" id="3.10.50.40">
    <property type="match status" value="1"/>
</dbReference>
<evidence type="ECO:0000256" key="1">
    <source>
        <dbReference type="ARBA" id="ARBA00000971"/>
    </source>
</evidence>
<dbReference type="EC" id="5.2.1.8" evidence="6"/>
<comment type="catalytic activity">
    <reaction evidence="1 6">
        <text>[protein]-peptidylproline (omega=180) = [protein]-peptidylproline (omega=0)</text>
        <dbReference type="Rhea" id="RHEA:16237"/>
        <dbReference type="Rhea" id="RHEA-COMP:10747"/>
        <dbReference type="Rhea" id="RHEA-COMP:10748"/>
        <dbReference type="ChEBI" id="CHEBI:83833"/>
        <dbReference type="ChEBI" id="CHEBI:83834"/>
        <dbReference type="EC" id="5.2.1.8"/>
    </reaction>
</comment>
<protein>
    <recommendedName>
        <fullName evidence="6">Peptidyl-prolyl cis-trans isomerase</fullName>
        <ecNumber evidence="6">5.2.1.8</ecNumber>
    </recommendedName>
</protein>
<evidence type="ECO:0000256" key="6">
    <source>
        <dbReference type="RuleBase" id="RU363014"/>
    </source>
</evidence>
<feature type="domain" description="PpiC" evidence="7">
    <location>
        <begin position="157"/>
        <end position="260"/>
    </location>
</feature>
<evidence type="ECO:0000313" key="9">
    <source>
        <dbReference type="Proteomes" id="UP001178507"/>
    </source>
</evidence>
<dbReference type="Pfam" id="PF00639">
    <property type="entry name" value="Rotamase"/>
    <property type="match status" value="1"/>
</dbReference>
<dbReference type="EMBL" id="CAUJNA010001169">
    <property type="protein sequence ID" value="CAJ1384934.1"/>
    <property type="molecule type" value="Genomic_DNA"/>
</dbReference>
<name>A0AA36IEU1_9DINO</name>
<evidence type="ECO:0000256" key="2">
    <source>
        <dbReference type="ARBA" id="ARBA00010242"/>
    </source>
</evidence>
<dbReference type="AlphaFoldDB" id="A0AA36IEU1"/>
<dbReference type="InterPro" id="IPR046357">
    <property type="entry name" value="PPIase_dom_sf"/>
</dbReference>
<evidence type="ECO:0000256" key="5">
    <source>
        <dbReference type="PROSITE-ProRule" id="PRU00278"/>
    </source>
</evidence>
<dbReference type="InterPro" id="IPR000297">
    <property type="entry name" value="PPIase_PpiC"/>
</dbReference>
<accession>A0AA36IEU1</accession>
<dbReference type="PROSITE" id="PS50198">
    <property type="entry name" value="PPIC_PPIASE_2"/>
    <property type="match status" value="1"/>
</dbReference>
<comment type="caution">
    <text evidence="8">The sequence shown here is derived from an EMBL/GenBank/DDBJ whole genome shotgun (WGS) entry which is preliminary data.</text>
</comment>
<dbReference type="InterPro" id="IPR023058">
    <property type="entry name" value="PPIase_PpiC_CS"/>
</dbReference>
<evidence type="ECO:0000313" key="8">
    <source>
        <dbReference type="EMBL" id="CAJ1384934.1"/>
    </source>
</evidence>
<keyword evidence="4 5" id="KW-0413">Isomerase</keyword>
<keyword evidence="9" id="KW-1185">Reference proteome</keyword>
<evidence type="ECO:0000259" key="7">
    <source>
        <dbReference type="PROSITE" id="PS50198"/>
    </source>
</evidence>
<proteinExistence type="inferred from homology"/>
<dbReference type="PANTHER" id="PTHR45995">
    <property type="match status" value="1"/>
</dbReference>
<dbReference type="GO" id="GO:0006364">
    <property type="term" value="P:rRNA processing"/>
    <property type="evidence" value="ECO:0007669"/>
    <property type="project" value="InterPro"/>
</dbReference>
<dbReference type="InterPro" id="IPR043323">
    <property type="entry name" value="PIN4"/>
</dbReference>
<evidence type="ECO:0000256" key="4">
    <source>
        <dbReference type="ARBA" id="ARBA00023235"/>
    </source>
</evidence>
<dbReference type="GO" id="GO:0003755">
    <property type="term" value="F:peptidyl-prolyl cis-trans isomerase activity"/>
    <property type="evidence" value="ECO:0007669"/>
    <property type="project" value="UniProtKB-UniRule"/>
</dbReference>
<gene>
    <name evidence="8" type="ORF">EVOR1521_LOCUS11663</name>
</gene>